<dbReference type="EMBL" id="BKCJ010138194">
    <property type="protein sequence ID" value="GEX90771.1"/>
    <property type="molecule type" value="Genomic_DNA"/>
</dbReference>
<name>A0A699HBQ0_TANCI</name>
<accession>A0A699HBQ0</accession>
<gene>
    <name evidence="1" type="ORF">Tci_362746</name>
</gene>
<sequence length="251" mass="29401">MDPHTSLRLLCMDEHHRITLNDMIESEGNWDGPEYLNSTDSGKKKEVKAFTFHRMETEEVCECYVTPCFVERLDAYDGVTDLEYEKNLISNEFMVKLELKYEVKKNGEKVVNSELLVALKGKLYFVGFVSNPEEDDVEPEELAREEIEEDLYKRIMILNKRRTLIKTLKYSDKYKKLLDSVLLDKLKLDGEFKLEDEMVDEELIRGYKAIRENRDPGVFVLPIRLEGQYNYHALVDTGSNINMMLLTLIIH</sequence>
<dbReference type="AlphaFoldDB" id="A0A699HBQ0"/>
<evidence type="ECO:0000313" key="1">
    <source>
        <dbReference type="EMBL" id="GEX90771.1"/>
    </source>
</evidence>
<proteinExistence type="predicted"/>
<comment type="caution">
    <text evidence="1">The sequence shown here is derived from an EMBL/GenBank/DDBJ whole genome shotgun (WGS) entry which is preliminary data.</text>
</comment>
<protein>
    <submittedName>
        <fullName evidence="1">Uncharacterized protein</fullName>
    </submittedName>
</protein>
<organism evidence="1">
    <name type="scientific">Tanacetum cinerariifolium</name>
    <name type="common">Dalmatian daisy</name>
    <name type="synonym">Chrysanthemum cinerariifolium</name>
    <dbReference type="NCBI Taxonomy" id="118510"/>
    <lineage>
        <taxon>Eukaryota</taxon>
        <taxon>Viridiplantae</taxon>
        <taxon>Streptophyta</taxon>
        <taxon>Embryophyta</taxon>
        <taxon>Tracheophyta</taxon>
        <taxon>Spermatophyta</taxon>
        <taxon>Magnoliopsida</taxon>
        <taxon>eudicotyledons</taxon>
        <taxon>Gunneridae</taxon>
        <taxon>Pentapetalae</taxon>
        <taxon>asterids</taxon>
        <taxon>campanulids</taxon>
        <taxon>Asterales</taxon>
        <taxon>Asteraceae</taxon>
        <taxon>Asteroideae</taxon>
        <taxon>Anthemideae</taxon>
        <taxon>Anthemidinae</taxon>
        <taxon>Tanacetum</taxon>
    </lineage>
</organism>
<reference evidence="1" key="1">
    <citation type="journal article" date="2019" name="Sci. Rep.">
        <title>Draft genome of Tanacetum cinerariifolium, the natural source of mosquito coil.</title>
        <authorList>
            <person name="Yamashiro T."/>
            <person name="Shiraishi A."/>
            <person name="Satake H."/>
            <person name="Nakayama K."/>
        </authorList>
    </citation>
    <scope>NUCLEOTIDE SEQUENCE</scope>
</reference>